<dbReference type="PANTHER" id="PTHR43798">
    <property type="entry name" value="MONOACYLGLYCEROL LIPASE"/>
    <property type="match status" value="1"/>
</dbReference>
<dbReference type="Gene3D" id="3.40.50.1820">
    <property type="entry name" value="alpha/beta hydrolase"/>
    <property type="match status" value="1"/>
</dbReference>
<protein>
    <recommendedName>
        <fullName evidence="2">AB hydrolase-1 domain-containing protein</fullName>
    </recommendedName>
</protein>
<dbReference type="PRINTS" id="PR00111">
    <property type="entry name" value="ABHYDROLASE"/>
</dbReference>
<dbReference type="InterPro" id="IPR000073">
    <property type="entry name" value="AB_hydrolase_1"/>
</dbReference>
<comment type="caution">
    <text evidence="3">The sequence shown here is derived from an EMBL/GenBank/DDBJ whole genome shotgun (WGS) entry which is preliminary data.</text>
</comment>
<dbReference type="InterPro" id="IPR029058">
    <property type="entry name" value="AB_hydrolase_fold"/>
</dbReference>
<accession>A0A1F8CKE5</accession>
<feature type="domain" description="AB hydrolase-1" evidence="2">
    <location>
        <begin position="4"/>
        <end position="217"/>
    </location>
</feature>
<sequence length="228" mass="26066">MKKIVILHGWTYSLDKWEKFKDLLQNEGFQTIFLKIPGLTAKSGEVWNLDKYSNWLGSQLSKEKDKVVLLGHSNGGRIASYFSAKFPDKIEKLILIDTAGVYHKELLLEIKRFLFGSVAKLGKKFTNSQVLKKFLYKLVREKDYQEASPNMRKTMLNLIKTDLTAEFKKISVPTLIIWGQDDRITPLSDGQLINKLIKNSKLKTIEGARHAPFYTHAGEVAGIIKHDI</sequence>
<dbReference type="STRING" id="1802532.A2210_00650"/>
<dbReference type="AlphaFoldDB" id="A0A1F8CKE5"/>
<gene>
    <name evidence="3" type="ORF">A2210_00650</name>
</gene>
<reference evidence="3 4" key="1">
    <citation type="journal article" date="2016" name="Nat. Commun.">
        <title>Thousands of microbial genomes shed light on interconnected biogeochemical processes in an aquifer system.</title>
        <authorList>
            <person name="Anantharaman K."/>
            <person name="Brown C.T."/>
            <person name="Hug L.A."/>
            <person name="Sharon I."/>
            <person name="Castelle C.J."/>
            <person name="Probst A.J."/>
            <person name="Thomas B.C."/>
            <person name="Singh A."/>
            <person name="Wilkins M.J."/>
            <person name="Karaoz U."/>
            <person name="Brodie E.L."/>
            <person name="Williams K.H."/>
            <person name="Hubbard S.S."/>
            <person name="Banfield J.F."/>
        </authorList>
    </citation>
    <scope>NUCLEOTIDE SEQUENCE [LARGE SCALE GENOMIC DNA]</scope>
</reference>
<dbReference type="SUPFAM" id="SSF53474">
    <property type="entry name" value="alpha/beta-Hydrolases"/>
    <property type="match status" value="1"/>
</dbReference>
<evidence type="ECO:0000313" key="4">
    <source>
        <dbReference type="Proteomes" id="UP000177855"/>
    </source>
</evidence>
<dbReference type="InterPro" id="IPR050266">
    <property type="entry name" value="AB_hydrolase_sf"/>
</dbReference>
<evidence type="ECO:0000256" key="1">
    <source>
        <dbReference type="ARBA" id="ARBA00022801"/>
    </source>
</evidence>
<dbReference type="EMBL" id="MGHS01000018">
    <property type="protein sequence ID" value="OGM76800.1"/>
    <property type="molecule type" value="Genomic_DNA"/>
</dbReference>
<proteinExistence type="predicted"/>
<dbReference type="GO" id="GO:0016787">
    <property type="term" value="F:hydrolase activity"/>
    <property type="evidence" value="ECO:0007669"/>
    <property type="project" value="UniProtKB-KW"/>
</dbReference>
<dbReference type="Proteomes" id="UP000177855">
    <property type="component" value="Unassembled WGS sequence"/>
</dbReference>
<dbReference type="Pfam" id="PF00561">
    <property type="entry name" value="Abhydrolase_1"/>
    <property type="match status" value="1"/>
</dbReference>
<dbReference type="GO" id="GO:0016020">
    <property type="term" value="C:membrane"/>
    <property type="evidence" value="ECO:0007669"/>
    <property type="project" value="TreeGrafter"/>
</dbReference>
<evidence type="ECO:0000259" key="2">
    <source>
        <dbReference type="Pfam" id="PF00561"/>
    </source>
</evidence>
<keyword evidence="1" id="KW-0378">Hydrolase</keyword>
<organism evidence="3 4">
    <name type="scientific">Candidatus Woesebacteria bacterium RIFOXYA1_FULL_40_18</name>
    <dbReference type="NCBI Taxonomy" id="1802532"/>
    <lineage>
        <taxon>Bacteria</taxon>
        <taxon>Candidatus Woeseibacteriota</taxon>
    </lineage>
</organism>
<dbReference type="PANTHER" id="PTHR43798:SF31">
    <property type="entry name" value="AB HYDROLASE SUPERFAMILY PROTEIN YCLE"/>
    <property type="match status" value="1"/>
</dbReference>
<evidence type="ECO:0000313" key="3">
    <source>
        <dbReference type="EMBL" id="OGM76800.1"/>
    </source>
</evidence>
<name>A0A1F8CKE5_9BACT</name>